<sequence>MNIFIPLLLGIAVGYLLGNRIKVSMDKPMSVALLFLIFFMGVKAGRVEIDALKLFVSSFIFALFTILGSLFVALLGVRR</sequence>
<name>A0A7C0TZK4_THELI</name>
<dbReference type="AlphaFoldDB" id="A0A7C0TZK4"/>
<protein>
    <submittedName>
        <fullName evidence="2">DUF340 domain-containing protein</fullName>
    </submittedName>
</protein>
<keyword evidence="1" id="KW-0472">Membrane</keyword>
<dbReference type="GO" id="GO:0015661">
    <property type="term" value="F:L-lysine efflux transmembrane transporter activity"/>
    <property type="evidence" value="ECO:0007669"/>
    <property type="project" value="InterPro"/>
</dbReference>
<reference evidence="2" key="1">
    <citation type="journal article" date="2020" name="mSystems">
        <title>Genome- and Community-Level Interaction Insights into Carbon Utilization and Element Cycling Functions of Hydrothermarchaeota in Hydrothermal Sediment.</title>
        <authorList>
            <person name="Zhou Z."/>
            <person name="Liu Y."/>
            <person name="Xu W."/>
            <person name="Pan J."/>
            <person name="Luo Z.H."/>
            <person name="Li M."/>
        </authorList>
    </citation>
    <scope>NUCLEOTIDE SEQUENCE [LARGE SCALE GENOMIC DNA]</scope>
    <source>
        <strain evidence="2">HyVt-151</strain>
    </source>
</reference>
<accession>A0A7C0TZK4</accession>
<dbReference type="Pfam" id="PF03956">
    <property type="entry name" value="Lys_export"/>
    <property type="match status" value="1"/>
</dbReference>
<organism evidence="2">
    <name type="scientific">Thermococcus litoralis</name>
    <dbReference type="NCBI Taxonomy" id="2265"/>
    <lineage>
        <taxon>Archaea</taxon>
        <taxon>Methanobacteriati</taxon>
        <taxon>Methanobacteriota</taxon>
        <taxon>Thermococci</taxon>
        <taxon>Thermococcales</taxon>
        <taxon>Thermococcaceae</taxon>
        <taxon>Thermococcus</taxon>
    </lineage>
</organism>
<evidence type="ECO:0000256" key="1">
    <source>
        <dbReference type="SAM" id="Phobius"/>
    </source>
</evidence>
<keyword evidence="1" id="KW-1133">Transmembrane helix</keyword>
<dbReference type="EMBL" id="DQYG01000157">
    <property type="protein sequence ID" value="HDD31706.1"/>
    <property type="molecule type" value="Genomic_DNA"/>
</dbReference>
<feature type="transmembrane region" description="Helical" evidence="1">
    <location>
        <begin position="28"/>
        <end position="47"/>
    </location>
</feature>
<dbReference type="Proteomes" id="UP000886210">
    <property type="component" value="Unassembled WGS sequence"/>
</dbReference>
<keyword evidence="1" id="KW-0812">Transmembrane</keyword>
<gene>
    <name evidence="2" type="ORF">ENF72_03690</name>
</gene>
<proteinExistence type="predicted"/>
<comment type="caution">
    <text evidence="2">The sequence shown here is derived from an EMBL/GenBank/DDBJ whole genome shotgun (WGS) entry which is preliminary data.</text>
</comment>
<evidence type="ECO:0000313" key="2">
    <source>
        <dbReference type="EMBL" id="HDD31706.1"/>
    </source>
</evidence>
<feature type="transmembrane region" description="Helical" evidence="1">
    <location>
        <begin position="54"/>
        <end position="77"/>
    </location>
</feature>
<dbReference type="InterPro" id="IPR005642">
    <property type="entry name" value="LysO"/>
</dbReference>